<comment type="similarity">
    <text evidence="1">Belongs to the CSN7/EIF3M family. CSN7 subfamily.</text>
</comment>
<dbReference type="EMBL" id="JATAAI010000018">
    <property type="protein sequence ID" value="KAK1739373.1"/>
    <property type="molecule type" value="Genomic_DNA"/>
</dbReference>
<evidence type="ECO:0000313" key="6">
    <source>
        <dbReference type="Proteomes" id="UP001224775"/>
    </source>
</evidence>
<organism evidence="5 6">
    <name type="scientific">Skeletonema marinoi</name>
    <dbReference type="NCBI Taxonomy" id="267567"/>
    <lineage>
        <taxon>Eukaryota</taxon>
        <taxon>Sar</taxon>
        <taxon>Stramenopiles</taxon>
        <taxon>Ochrophyta</taxon>
        <taxon>Bacillariophyta</taxon>
        <taxon>Coscinodiscophyceae</taxon>
        <taxon>Thalassiosirophycidae</taxon>
        <taxon>Thalassiosirales</taxon>
        <taxon>Skeletonemataceae</taxon>
        <taxon>Skeletonema</taxon>
        <taxon>Skeletonema marinoi-dohrnii complex</taxon>
    </lineage>
</organism>
<evidence type="ECO:0000256" key="2">
    <source>
        <dbReference type="ARBA" id="ARBA00022790"/>
    </source>
</evidence>
<dbReference type="Proteomes" id="UP001224775">
    <property type="component" value="Unassembled WGS sequence"/>
</dbReference>
<keyword evidence="2" id="KW-0736">Signalosome</keyword>
<dbReference type="InterPro" id="IPR045237">
    <property type="entry name" value="COPS7/eIF3m"/>
</dbReference>
<dbReference type="PANTHER" id="PTHR15350">
    <property type="entry name" value="COP9 SIGNALOSOME COMPLEX SUBUNIT 7/DENDRITIC CELL PROTEIN GA17"/>
    <property type="match status" value="1"/>
</dbReference>
<proteinExistence type="inferred from homology"/>
<name>A0AAD8Y4F3_9STRA</name>
<feature type="domain" description="PCI" evidence="4">
    <location>
        <begin position="151"/>
        <end position="206"/>
    </location>
</feature>
<dbReference type="PANTHER" id="PTHR15350:SF5">
    <property type="entry name" value="COP9 SIGNALOSOME COMPLEX SUBUNIT 7"/>
    <property type="match status" value="1"/>
</dbReference>
<dbReference type="GO" id="GO:0008180">
    <property type="term" value="C:COP9 signalosome"/>
    <property type="evidence" value="ECO:0007669"/>
    <property type="project" value="UniProtKB-KW"/>
</dbReference>
<accession>A0AAD8Y4F3</accession>
<dbReference type="InterPro" id="IPR000717">
    <property type="entry name" value="PCI_dom"/>
</dbReference>
<evidence type="ECO:0000256" key="1">
    <source>
        <dbReference type="ARBA" id="ARBA00008482"/>
    </source>
</evidence>
<dbReference type="Pfam" id="PF01399">
    <property type="entry name" value="PCI"/>
    <property type="match status" value="1"/>
</dbReference>
<keyword evidence="6" id="KW-1185">Reference proteome</keyword>
<gene>
    <name evidence="5" type="ORF">QTG54_009916</name>
</gene>
<feature type="non-terminal residue" evidence="5">
    <location>
        <position position="353"/>
    </location>
</feature>
<evidence type="ECO:0000313" key="5">
    <source>
        <dbReference type="EMBL" id="KAK1739373.1"/>
    </source>
</evidence>
<dbReference type="AlphaFoldDB" id="A0AAD8Y4F3"/>
<reference evidence="5" key="1">
    <citation type="submission" date="2023-06" db="EMBL/GenBank/DDBJ databases">
        <title>Survivors Of The Sea: Transcriptome response of Skeletonema marinoi to long-term dormancy.</title>
        <authorList>
            <person name="Pinder M.I.M."/>
            <person name="Kourtchenko O."/>
            <person name="Robertson E.K."/>
            <person name="Larsson T."/>
            <person name="Maumus F."/>
            <person name="Osuna-Cruz C.M."/>
            <person name="Vancaester E."/>
            <person name="Stenow R."/>
            <person name="Vandepoele K."/>
            <person name="Ploug H."/>
            <person name="Bruchert V."/>
            <person name="Godhe A."/>
            <person name="Topel M."/>
        </authorList>
    </citation>
    <scope>NUCLEOTIDE SEQUENCE</scope>
    <source>
        <strain evidence="5">R05AC</strain>
    </source>
</reference>
<sequence>MTTAPLSSSSSTAAGSLLIDEFFSSKSLSPALLHSLLQRLLSHPRIHNGFVDILQLPSVQSALENMDEAKRDSLIATVKLFAFGTIQEYHELKEKNGDAVWTLTDAQLDKLRMLSVVSVARRGQIKSSEKTDVDMIPSDHTAAANNNASLSIPYAHLAAELQITPVGTPFNDKDHMRQLEDVLIQCVYSNIIAGKLDQASKAFVVESHVALQDQQQLSSSSSLGMKKENGANKSTTTSITVHGSLLSRDIDTTTAESTNTEVKRMISTLGQFLSSSNKLLSSLEDISNVSASLRKEDEKRWRNVEKKLSEEGSGSSSRFRAPGGDCDVIFEGGGGGDPMEVVDMSGRRKVKRS</sequence>
<comment type="caution">
    <text evidence="5">The sequence shown here is derived from an EMBL/GenBank/DDBJ whole genome shotgun (WGS) entry which is preliminary data.</text>
</comment>
<feature type="region of interest" description="Disordered" evidence="3">
    <location>
        <begin position="216"/>
        <end position="237"/>
    </location>
</feature>
<feature type="region of interest" description="Disordered" evidence="3">
    <location>
        <begin position="306"/>
        <end position="353"/>
    </location>
</feature>
<evidence type="ECO:0000256" key="3">
    <source>
        <dbReference type="SAM" id="MobiDB-lite"/>
    </source>
</evidence>
<protein>
    <submittedName>
        <fullName evidence="5">COP9 signalosome complex subunit 7</fullName>
    </submittedName>
</protein>
<evidence type="ECO:0000259" key="4">
    <source>
        <dbReference type="Pfam" id="PF01399"/>
    </source>
</evidence>